<reference evidence="2 3" key="1">
    <citation type="journal article" date="2016" name="Proc. Natl. Acad. Sci. U.S.A.">
        <title>Comparative genomics of biotechnologically important yeasts.</title>
        <authorList>
            <person name="Riley R."/>
            <person name="Haridas S."/>
            <person name="Wolfe K.H."/>
            <person name="Lopes M.R."/>
            <person name="Hittinger C.T."/>
            <person name="Goeker M."/>
            <person name="Salamov A.A."/>
            <person name="Wisecaver J.H."/>
            <person name="Long T.M."/>
            <person name="Calvey C.H."/>
            <person name="Aerts A.L."/>
            <person name="Barry K.W."/>
            <person name="Choi C."/>
            <person name="Clum A."/>
            <person name="Coughlan A.Y."/>
            <person name="Deshpande S."/>
            <person name="Douglass A.P."/>
            <person name="Hanson S.J."/>
            <person name="Klenk H.-P."/>
            <person name="LaButti K.M."/>
            <person name="Lapidus A."/>
            <person name="Lindquist E.A."/>
            <person name="Lipzen A.M."/>
            <person name="Meier-Kolthoff J.P."/>
            <person name="Ohm R.A."/>
            <person name="Otillar R.P."/>
            <person name="Pangilinan J.L."/>
            <person name="Peng Y."/>
            <person name="Rokas A."/>
            <person name="Rosa C.A."/>
            <person name="Scheuner C."/>
            <person name="Sibirny A.A."/>
            <person name="Slot J.C."/>
            <person name="Stielow J.B."/>
            <person name="Sun H."/>
            <person name="Kurtzman C.P."/>
            <person name="Blackwell M."/>
            <person name="Grigoriev I.V."/>
            <person name="Jeffries T.W."/>
        </authorList>
    </citation>
    <scope>NUCLEOTIDE SEQUENCE [LARGE SCALE GENOMIC DNA]</scope>
    <source>
        <strain evidence="3">ATCC 58044 / CBS 1984 / NCYC 433 / NRRL Y-366-8</strain>
    </source>
</reference>
<sequence>MMMKAQLHIQNNTQDNFQAQEEWSSNEEAVGKEKSPQKPYWPQIIKRCERK</sequence>
<dbReference type="EMBL" id="KV454213">
    <property type="protein sequence ID" value="ODQ57407.1"/>
    <property type="molecule type" value="Genomic_DNA"/>
</dbReference>
<keyword evidence="3" id="KW-1185">Reference proteome</keyword>
<dbReference type="RefSeq" id="XP_019036614.1">
    <property type="nucleotide sequence ID" value="XM_019186528.1"/>
</dbReference>
<evidence type="ECO:0000256" key="1">
    <source>
        <dbReference type="SAM" id="MobiDB-lite"/>
    </source>
</evidence>
<organism evidence="2 3">
    <name type="scientific">Wickerhamomyces anomalus (strain ATCC 58044 / CBS 1984 / NCYC 433 / NRRL Y-366-8)</name>
    <name type="common">Yeast</name>
    <name type="synonym">Hansenula anomala</name>
    <dbReference type="NCBI Taxonomy" id="683960"/>
    <lineage>
        <taxon>Eukaryota</taxon>
        <taxon>Fungi</taxon>
        <taxon>Dikarya</taxon>
        <taxon>Ascomycota</taxon>
        <taxon>Saccharomycotina</taxon>
        <taxon>Saccharomycetes</taxon>
        <taxon>Phaffomycetales</taxon>
        <taxon>Wickerhamomycetaceae</taxon>
        <taxon>Wickerhamomyces</taxon>
    </lineage>
</organism>
<name>A0A1E3NXV7_WICAA</name>
<protein>
    <submittedName>
        <fullName evidence="2">Uncharacterized protein</fullName>
    </submittedName>
</protein>
<proteinExistence type="predicted"/>
<feature type="region of interest" description="Disordered" evidence="1">
    <location>
        <begin position="1"/>
        <end position="51"/>
    </location>
</feature>
<accession>A0A1E3NXV7</accession>
<evidence type="ECO:0000313" key="2">
    <source>
        <dbReference type="EMBL" id="ODQ57407.1"/>
    </source>
</evidence>
<dbReference type="Proteomes" id="UP000094112">
    <property type="component" value="Unassembled WGS sequence"/>
</dbReference>
<gene>
    <name evidence="2" type="ORF">WICANDRAFT_96708</name>
</gene>
<dbReference type="AlphaFoldDB" id="A0A1E3NXV7"/>
<evidence type="ECO:0000313" key="3">
    <source>
        <dbReference type="Proteomes" id="UP000094112"/>
    </source>
</evidence>
<dbReference type="GeneID" id="30203774"/>
<feature type="compositionally biased region" description="Polar residues" evidence="1">
    <location>
        <begin position="8"/>
        <end position="27"/>
    </location>
</feature>